<feature type="transmembrane region" description="Helical" evidence="2">
    <location>
        <begin position="130"/>
        <end position="150"/>
    </location>
</feature>
<evidence type="ECO:0000256" key="2">
    <source>
        <dbReference type="SAM" id="Phobius"/>
    </source>
</evidence>
<sequence>MASSRTPLLAGPRRDSFDSAYADEGQEETTILYGFATSSPTRPFATNFSPTLFLRSLALLLAIPSFIIFIVNGPHYSAAITFLSFAIARQVVVLGSHFGSQIVVIEIKVVHPRFKAASAKAQESWIKKSAAAVIDGIILLGLLISLSLIAHEVDVSHLPTSVTPAVILGFLVFGLLLLSIPDFGTPSLLALAIAVQKPVDGVVKLATSVVFGEPEDGEDTTNEHYEGRRTRKSNPRMPAERSVSPV</sequence>
<feature type="region of interest" description="Disordered" evidence="1">
    <location>
        <begin position="213"/>
        <end position="246"/>
    </location>
</feature>
<feature type="transmembrane region" description="Helical" evidence="2">
    <location>
        <begin position="162"/>
        <end position="180"/>
    </location>
</feature>
<name>A0A1L7XQS5_9HELO</name>
<keyword evidence="2" id="KW-0472">Membrane</keyword>
<dbReference type="Proteomes" id="UP000184330">
    <property type="component" value="Unassembled WGS sequence"/>
</dbReference>
<keyword evidence="4" id="KW-1185">Reference proteome</keyword>
<feature type="transmembrane region" description="Helical" evidence="2">
    <location>
        <begin position="52"/>
        <end position="71"/>
    </location>
</feature>
<evidence type="ECO:0000313" key="4">
    <source>
        <dbReference type="Proteomes" id="UP000184330"/>
    </source>
</evidence>
<evidence type="ECO:0000313" key="3">
    <source>
        <dbReference type="EMBL" id="CZR67406.1"/>
    </source>
</evidence>
<dbReference type="EMBL" id="FJOG01000044">
    <property type="protein sequence ID" value="CZR67406.1"/>
    <property type="molecule type" value="Genomic_DNA"/>
</dbReference>
<proteinExistence type="predicted"/>
<gene>
    <name evidence="3" type="ORF">PAC_17305</name>
</gene>
<reference evidence="3 4" key="1">
    <citation type="submission" date="2016-03" db="EMBL/GenBank/DDBJ databases">
        <authorList>
            <person name="Ploux O."/>
        </authorList>
    </citation>
    <scope>NUCLEOTIDE SEQUENCE [LARGE SCALE GENOMIC DNA]</scope>
    <source>
        <strain evidence="3 4">UAMH 11012</strain>
    </source>
</reference>
<organism evidence="3 4">
    <name type="scientific">Phialocephala subalpina</name>
    <dbReference type="NCBI Taxonomy" id="576137"/>
    <lineage>
        <taxon>Eukaryota</taxon>
        <taxon>Fungi</taxon>
        <taxon>Dikarya</taxon>
        <taxon>Ascomycota</taxon>
        <taxon>Pezizomycotina</taxon>
        <taxon>Leotiomycetes</taxon>
        <taxon>Helotiales</taxon>
        <taxon>Mollisiaceae</taxon>
        <taxon>Phialocephala</taxon>
        <taxon>Phialocephala fortinii species complex</taxon>
    </lineage>
</organism>
<feature type="transmembrane region" description="Helical" evidence="2">
    <location>
        <begin position="91"/>
        <end position="110"/>
    </location>
</feature>
<dbReference type="AlphaFoldDB" id="A0A1L7XQS5"/>
<protein>
    <submittedName>
        <fullName evidence="3">Uncharacterized protein</fullName>
    </submittedName>
</protein>
<accession>A0A1L7XQS5</accession>
<dbReference type="OrthoDB" id="3536305at2759"/>
<keyword evidence="2" id="KW-0812">Transmembrane</keyword>
<keyword evidence="2" id="KW-1133">Transmembrane helix</keyword>
<evidence type="ECO:0000256" key="1">
    <source>
        <dbReference type="SAM" id="MobiDB-lite"/>
    </source>
</evidence>